<reference evidence="1" key="1">
    <citation type="journal article" date="2014" name="Front. Microbiol.">
        <title>High frequency of phylogenetically diverse reductive dehalogenase-homologous genes in deep subseafloor sedimentary metagenomes.</title>
        <authorList>
            <person name="Kawai M."/>
            <person name="Futagami T."/>
            <person name="Toyoda A."/>
            <person name="Takaki Y."/>
            <person name="Nishi S."/>
            <person name="Hori S."/>
            <person name="Arai W."/>
            <person name="Tsubouchi T."/>
            <person name="Morono Y."/>
            <person name="Uchiyama I."/>
            <person name="Ito T."/>
            <person name="Fujiyama A."/>
            <person name="Inagaki F."/>
            <person name="Takami H."/>
        </authorList>
    </citation>
    <scope>NUCLEOTIDE SEQUENCE</scope>
    <source>
        <strain evidence="1">Expedition CK06-06</strain>
    </source>
</reference>
<dbReference type="AlphaFoldDB" id="X1N0X0"/>
<organism evidence="1">
    <name type="scientific">marine sediment metagenome</name>
    <dbReference type="NCBI Taxonomy" id="412755"/>
    <lineage>
        <taxon>unclassified sequences</taxon>
        <taxon>metagenomes</taxon>
        <taxon>ecological metagenomes</taxon>
    </lineage>
</organism>
<name>X1N0X0_9ZZZZ</name>
<sequence>MKEGNGILQFEQKVASYFKPDDLVIFWDRYQYENWGPPLYFLYDTNVVFDRSPAFDRQIYALIMKKYKNVYIATSR</sequence>
<accession>X1N0X0</accession>
<proteinExistence type="predicted"/>
<feature type="non-terminal residue" evidence="1">
    <location>
        <position position="76"/>
    </location>
</feature>
<dbReference type="EMBL" id="BARV01011794">
    <property type="protein sequence ID" value="GAI12254.1"/>
    <property type="molecule type" value="Genomic_DNA"/>
</dbReference>
<gene>
    <name evidence="1" type="ORF">S06H3_22176</name>
</gene>
<comment type="caution">
    <text evidence="1">The sequence shown here is derived from an EMBL/GenBank/DDBJ whole genome shotgun (WGS) entry which is preliminary data.</text>
</comment>
<protein>
    <submittedName>
        <fullName evidence="1">Uncharacterized protein</fullName>
    </submittedName>
</protein>
<evidence type="ECO:0000313" key="1">
    <source>
        <dbReference type="EMBL" id="GAI12254.1"/>
    </source>
</evidence>